<evidence type="ECO:0000313" key="3">
    <source>
        <dbReference type="Proteomes" id="UP000835052"/>
    </source>
</evidence>
<keyword evidence="3" id="KW-1185">Reference proteome</keyword>
<keyword evidence="1" id="KW-0472">Membrane</keyword>
<keyword evidence="1" id="KW-0812">Transmembrane</keyword>
<feature type="transmembrane region" description="Helical" evidence="1">
    <location>
        <begin position="118"/>
        <end position="134"/>
    </location>
</feature>
<feature type="transmembrane region" description="Helical" evidence="1">
    <location>
        <begin position="141"/>
        <end position="162"/>
    </location>
</feature>
<feature type="transmembrane region" description="Helical" evidence="1">
    <location>
        <begin position="182"/>
        <end position="208"/>
    </location>
</feature>
<dbReference type="AlphaFoldDB" id="A0A8S1H1W0"/>
<evidence type="ECO:0000313" key="2">
    <source>
        <dbReference type="EMBL" id="CAD6187320.1"/>
    </source>
</evidence>
<proteinExistence type="predicted"/>
<gene>
    <name evidence="2" type="ORF">CAUJ_LOCUS3239</name>
</gene>
<protein>
    <submittedName>
        <fullName evidence="2">Uncharacterized protein</fullName>
    </submittedName>
</protein>
<accession>A0A8S1H1W0</accession>
<evidence type="ECO:0000256" key="1">
    <source>
        <dbReference type="SAM" id="Phobius"/>
    </source>
</evidence>
<dbReference type="Proteomes" id="UP000835052">
    <property type="component" value="Unassembled WGS sequence"/>
</dbReference>
<dbReference type="EMBL" id="CAJGYM010000006">
    <property type="protein sequence ID" value="CAD6187320.1"/>
    <property type="molecule type" value="Genomic_DNA"/>
</dbReference>
<comment type="caution">
    <text evidence="2">The sequence shown here is derived from an EMBL/GenBank/DDBJ whole genome shotgun (WGS) entry which is preliminary data.</text>
</comment>
<feature type="transmembrane region" description="Helical" evidence="1">
    <location>
        <begin position="81"/>
        <end position="98"/>
    </location>
</feature>
<organism evidence="2 3">
    <name type="scientific">Caenorhabditis auriculariae</name>
    <dbReference type="NCBI Taxonomy" id="2777116"/>
    <lineage>
        <taxon>Eukaryota</taxon>
        <taxon>Metazoa</taxon>
        <taxon>Ecdysozoa</taxon>
        <taxon>Nematoda</taxon>
        <taxon>Chromadorea</taxon>
        <taxon>Rhabditida</taxon>
        <taxon>Rhabditina</taxon>
        <taxon>Rhabditomorpha</taxon>
        <taxon>Rhabditoidea</taxon>
        <taxon>Rhabditidae</taxon>
        <taxon>Peloderinae</taxon>
        <taxon>Caenorhabditis</taxon>
    </lineage>
</organism>
<reference evidence="2" key="1">
    <citation type="submission" date="2020-10" db="EMBL/GenBank/DDBJ databases">
        <authorList>
            <person name="Kikuchi T."/>
        </authorList>
    </citation>
    <scope>NUCLEOTIDE SEQUENCE</scope>
    <source>
        <strain evidence="2">NKZ352</strain>
    </source>
</reference>
<sequence>MTWRGQSWARWRQSKTRAKVSISAGRYHIHIHSNQTSHPRYLVMNLSVLSPFKPIFTSTPLRPTNVRPEVEFEYQEKEVKLTVLILMDVAFLALLIVFASEDGFPGDYVDQFDRERLVSYLVFAGLLMLAVLGCRNRNPIFIVPLTFAKVLYFVVCTCLASYHTYLALNGELEDVDYAWYEVVLITFPYIVFALTTSLLYCEIIVCFFDLRLQMITMEENSTELTGVSVVAPRTDRPSRSFPSSDFDTLTL</sequence>
<name>A0A8S1H1W0_9PELO</name>
<keyword evidence="1" id="KW-1133">Transmembrane helix</keyword>